<proteinExistence type="predicted"/>
<dbReference type="Proteomes" id="UP000299102">
    <property type="component" value="Unassembled WGS sequence"/>
</dbReference>
<evidence type="ECO:0000313" key="3">
    <source>
        <dbReference type="Proteomes" id="UP000299102"/>
    </source>
</evidence>
<protein>
    <submittedName>
        <fullName evidence="2">Uncharacterized protein</fullName>
    </submittedName>
</protein>
<sequence length="142" mass="15965">MNISQQAGESSSNRQENGDNTAEIERPLKKARFAWQVKGKYHLKDESNNKKSYPNAESPQDTMFPIPSDNEIATCTMGEQHFDAIEDFMLNSKLSKLDPVPDTENTTEFTEFTLLRPVRGGAVRVGSFELFLFVPRSCCAPT</sequence>
<feature type="compositionally biased region" description="Polar residues" evidence="1">
    <location>
        <begin position="50"/>
        <end position="61"/>
    </location>
</feature>
<evidence type="ECO:0000313" key="2">
    <source>
        <dbReference type="EMBL" id="GBP07633.1"/>
    </source>
</evidence>
<gene>
    <name evidence="2" type="ORF">EVAR_2758_1</name>
</gene>
<dbReference type="EMBL" id="BGZK01000027">
    <property type="protein sequence ID" value="GBP07633.1"/>
    <property type="molecule type" value="Genomic_DNA"/>
</dbReference>
<feature type="region of interest" description="Disordered" evidence="1">
    <location>
        <begin position="1"/>
        <end position="27"/>
    </location>
</feature>
<organism evidence="2 3">
    <name type="scientific">Eumeta variegata</name>
    <name type="common">Bagworm moth</name>
    <name type="synonym">Eumeta japonica</name>
    <dbReference type="NCBI Taxonomy" id="151549"/>
    <lineage>
        <taxon>Eukaryota</taxon>
        <taxon>Metazoa</taxon>
        <taxon>Ecdysozoa</taxon>
        <taxon>Arthropoda</taxon>
        <taxon>Hexapoda</taxon>
        <taxon>Insecta</taxon>
        <taxon>Pterygota</taxon>
        <taxon>Neoptera</taxon>
        <taxon>Endopterygota</taxon>
        <taxon>Lepidoptera</taxon>
        <taxon>Glossata</taxon>
        <taxon>Ditrysia</taxon>
        <taxon>Tineoidea</taxon>
        <taxon>Psychidae</taxon>
        <taxon>Oiketicinae</taxon>
        <taxon>Eumeta</taxon>
    </lineage>
</organism>
<comment type="caution">
    <text evidence="2">The sequence shown here is derived from an EMBL/GenBank/DDBJ whole genome shotgun (WGS) entry which is preliminary data.</text>
</comment>
<keyword evidence="3" id="KW-1185">Reference proteome</keyword>
<dbReference type="OrthoDB" id="6162705at2759"/>
<feature type="region of interest" description="Disordered" evidence="1">
    <location>
        <begin position="45"/>
        <end position="64"/>
    </location>
</feature>
<evidence type="ECO:0000256" key="1">
    <source>
        <dbReference type="SAM" id="MobiDB-lite"/>
    </source>
</evidence>
<reference evidence="2 3" key="1">
    <citation type="journal article" date="2019" name="Commun. Biol.">
        <title>The bagworm genome reveals a unique fibroin gene that provides high tensile strength.</title>
        <authorList>
            <person name="Kono N."/>
            <person name="Nakamura H."/>
            <person name="Ohtoshi R."/>
            <person name="Tomita M."/>
            <person name="Numata K."/>
            <person name="Arakawa K."/>
        </authorList>
    </citation>
    <scope>NUCLEOTIDE SEQUENCE [LARGE SCALE GENOMIC DNA]</scope>
</reference>
<dbReference type="AlphaFoldDB" id="A0A4C1SZE9"/>
<accession>A0A4C1SZE9</accession>
<name>A0A4C1SZE9_EUMVA</name>
<feature type="compositionally biased region" description="Polar residues" evidence="1">
    <location>
        <begin position="1"/>
        <end position="20"/>
    </location>
</feature>